<dbReference type="GO" id="GO:0016020">
    <property type="term" value="C:membrane"/>
    <property type="evidence" value="ECO:0007669"/>
    <property type="project" value="UniProtKB-SubCell"/>
</dbReference>
<dbReference type="EMBL" id="KQ964471">
    <property type="protein sequence ID" value="KXN71627.1"/>
    <property type="molecule type" value="Genomic_DNA"/>
</dbReference>
<dbReference type="SUPFAM" id="SSF81321">
    <property type="entry name" value="Family A G protein-coupled receptor-like"/>
    <property type="match status" value="1"/>
</dbReference>
<evidence type="ECO:0000256" key="5">
    <source>
        <dbReference type="SAM" id="Phobius"/>
    </source>
</evidence>
<feature type="transmembrane region" description="Helical" evidence="5">
    <location>
        <begin position="56"/>
        <end position="77"/>
    </location>
</feature>
<evidence type="ECO:0000313" key="6">
    <source>
        <dbReference type="EMBL" id="KXN71627.1"/>
    </source>
</evidence>
<evidence type="ECO:0000256" key="4">
    <source>
        <dbReference type="ARBA" id="ARBA00023136"/>
    </source>
</evidence>
<feature type="transmembrane region" description="Helical" evidence="5">
    <location>
        <begin position="20"/>
        <end position="44"/>
    </location>
</feature>
<keyword evidence="2 5" id="KW-0812">Transmembrane</keyword>
<dbReference type="PROSITE" id="PS00237">
    <property type="entry name" value="G_PROTEIN_RECEP_F1_1"/>
    <property type="match status" value="1"/>
</dbReference>
<feature type="transmembrane region" description="Helical" evidence="5">
    <location>
        <begin position="234"/>
        <end position="255"/>
    </location>
</feature>
<evidence type="ECO:0008006" key="8">
    <source>
        <dbReference type="Google" id="ProtNLM"/>
    </source>
</evidence>
<dbReference type="Gene3D" id="1.20.1070.10">
    <property type="entry name" value="Rhodopsin 7-helix transmembrane proteins"/>
    <property type="match status" value="1"/>
</dbReference>
<evidence type="ECO:0000313" key="7">
    <source>
        <dbReference type="Proteomes" id="UP000070444"/>
    </source>
</evidence>
<accession>A0A137P9D9</accession>
<protein>
    <recommendedName>
        <fullName evidence="8">G-protein coupled receptors family 1 profile domain-containing protein</fullName>
    </recommendedName>
</protein>
<evidence type="ECO:0000256" key="1">
    <source>
        <dbReference type="ARBA" id="ARBA00004370"/>
    </source>
</evidence>
<evidence type="ECO:0000256" key="2">
    <source>
        <dbReference type="ARBA" id="ARBA00022692"/>
    </source>
</evidence>
<dbReference type="CDD" id="cd00637">
    <property type="entry name" value="7tm_classA_rhodopsin-like"/>
    <property type="match status" value="1"/>
</dbReference>
<feature type="transmembrane region" description="Helical" evidence="5">
    <location>
        <begin position="267"/>
        <end position="287"/>
    </location>
</feature>
<proteinExistence type="predicted"/>
<feature type="transmembrane region" description="Helical" evidence="5">
    <location>
        <begin position="174"/>
        <end position="197"/>
    </location>
</feature>
<keyword evidence="4 5" id="KW-0472">Membrane</keyword>
<comment type="subcellular location">
    <subcellularLocation>
        <location evidence="1">Membrane</location>
    </subcellularLocation>
</comment>
<dbReference type="AlphaFoldDB" id="A0A137P9D9"/>
<dbReference type="InterPro" id="IPR000276">
    <property type="entry name" value="GPCR_Rhodpsn"/>
</dbReference>
<feature type="transmembrane region" description="Helical" evidence="5">
    <location>
        <begin position="132"/>
        <end position="154"/>
    </location>
</feature>
<sequence length="304" mass="34878">MESQNNYNQIRDNAKPWNYIFSAWGCIEFVICILLMGSLIRVISRDKWKNMKVDMKLAYMMIFLDLFGAFCLLFNSINNLASHGLFVSNRILCNLDAIMLFLSFFTSIYCVGIVSLERCLLIVYKREYSERFYFSILGGLSLINIIAAIQAWVLNGYTLFPMSLYCFYNLKTPGGFTGSVLMVVSVGIADTLLFVCYPMICIYRRKQSQNAQLELGLDPLKVQREVNRTIYKSLGIILASALTNGPYMVILIITWFNPDFLTPIIDFFQTVIIVSNLLLNTLILLNMKPELLKSLKEMWGFNSE</sequence>
<gene>
    <name evidence="6" type="ORF">CONCODRAFT_5700</name>
</gene>
<evidence type="ECO:0000256" key="3">
    <source>
        <dbReference type="ARBA" id="ARBA00022989"/>
    </source>
</evidence>
<keyword evidence="7" id="KW-1185">Reference proteome</keyword>
<reference evidence="6 7" key="1">
    <citation type="journal article" date="2015" name="Genome Biol. Evol.">
        <title>Phylogenomic analyses indicate that early fungi evolved digesting cell walls of algal ancestors of land plants.</title>
        <authorList>
            <person name="Chang Y."/>
            <person name="Wang S."/>
            <person name="Sekimoto S."/>
            <person name="Aerts A.L."/>
            <person name="Choi C."/>
            <person name="Clum A."/>
            <person name="LaButti K.M."/>
            <person name="Lindquist E.A."/>
            <person name="Yee Ngan C."/>
            <person name="Ohm R.A."/>
            <person name="Salamov A.A."/>
            <person name="Grigoriev I.V."/>
            <person name="Spatafora J.W."/>
            <person name="Berbee M.L."/>
        </authorList>
    </citation>
    <scope>NUCLEOTIDE SEQUENCE [LARGE SCALE GENOMIC DNA]</scope>
    <source>
        <strain evidence="6 7">NRRL 28638</strain>
    </source>
</reference>
<dbReference type="Proteomes" id="UP000070444">
    <property type="component" value="Unassembled WGS sequence"/>
</dbReference>
<dbReference type="GO" id="GO:0004930">
    <property type="term" value="F:G protein-coupled receptor activity"/>
    <property type="evidence" value="ECO:0007669"/>
    <property type="project" value="InterPro"/>
</dbReference>
<keyword evidence="3 5" id="KW-1133">Transmembrane helix</keyword>
<name>A0A137P9D9_CONC2</name>
<organism evidence="6 7">
    <name type="scientific">Conidiobolus coronatus (strain ATCC 28846 / CBS 209.66 / NRRL 28638)</name>
    <name type="common">Delacroixia coronata</name>
    <dbReference type="NCBI Taxonomy" id="796925"/>
    <lineage>
        <taxon>Eukaryota</taxon>
        <taxon>Fungi</taxon>
        <taxon>Fungi incertae sedis</taxon>
        <taxon>Zoopagomycota</taxon>
        <taxon>Entomophthoromycotina</taxon>
        <taxon>Entomophthoromycetes</taxon>
        <taxon>Entomophthorales</taxon>
        <taxon>Ancylistaceae</taxon>
        <taxon>Conidiobolus</taxon>
    </lineage>
</organism>
<feature type="transmembrane region" description="Helical" evidence="5">
    <location>
        <begin position="97"/>
        <end position="120"/>
    </location>
</feature>